<reference evidence="2" key="1">
    <citation type="submission" date="2023-12" db="EMBL/GenBank/DDBJ databases">
        <title>Novel isolates from deep terrestrial aquifers shed light on the physiology and ecology of the class Limnochordia.</title>
        <authorList>
            <person name="Karnachuk O.V."/>
            <person name="Lukina A.P."/>
            <person name="Avakyan M.R."/>
            <person name="Kadnikov V."/>
            <person name="Begmatov S."/>
            <person name="Beletsky A.V."/>
            <person name="Mardanov A.V."/>
            <person name="Ravin N.V."/>
        </authorList>
    </citation>
    <scope>NUCLEOTIDE SEQUENCE [LARGE SCALE GENOMIC DNA]</scope>
    <source>
        <strain evidence="2">LN</strain>
    </source>
</reference>
<sequence>MSRDDTGRWVPAAALRRLVLAQSGLLRWSRGQGRRGRHAEGAPWREQLRGEDGVHQAVRRLEAVQLDPVAIVERNHHLVLRNRVATYRPEHLEALYRRKLVFEYWANARCILPIEDYPLFQPIRERLRARRPEQEPVLEAAMRHVRERLAAEGPLPARRLESGDRVPGYWDLDAAKTKATSQALEHLWETGEVVVAYRPGDQRHFALAAEWLGQVEGVDSWEPLLHKYLRAYGVAHTGDLRFGWRSWPAAERKQAAERLVAQGTLTAVRVEGVRRTYYVLSELVPLMAALADATVAPDVYLLPPLDNVLWSRERVADLFGFHYTWEIYLPPAKRRSGPYTMPVLEGDRFIGRLDARLDRGQGVLRVQRLTFEPDVEPSPERRARVWSGVEALAEDLGATRVDGPMP</sequence>
<dbReference type="Pfam" id="PF06224">
    <property type="entry name" value="AlkZ-like"/>
    <property type="match status" value="1"/>
</dbReference>
<dbReference type="InterPro" id="IPR009351">
    <property type="entry name" value="AlkZ-like"/>
</dbReference>
<evidence type="ECO:0000313" key="2">
    <source>
        <dbReference type="Proteomes" id="UP001333102"/>
    </source>
</evidence>
<dbReference type="EMBL" id="CP141614">
    <property type="protein sequence ID" value="WRP14580.1"/>
    <property type="molecule type" value="Genomic_DNA"/>
</dbReference>
<accession>A0ABZ1BPR8</accession>
<proteinExistence type="predicted"/>
<gene>
    <name evidence="1" type="ORF">VLY81_14385</name>
</gene>
<keyword evidence="2" id="KW-1185">Reference proteome</keyword>
<protein>
    <submittedName>
        <fullName evidence="1">Crosslink repair DNA glycosylase YcaQ family protein</fullName>
    </submittedName>
</protein>
<dbReference type="Proteomes" id="UP001333102">
    <property type="component" value="Chromosome"/>
</dbReference>
<evidence type="ECO:0000313" key="1">
    <source>
        <dbReference type="EMBL" id="WRP14580.1"/>
    </source>
</evidence>
<dbReference type="PANTHER" id="PTHR30528">
    <property type="entry name" value="CYTOPLASMIC PROTEIN"/>
    <property type="match status" value="1"/>
</dbReference>
<dbReference type="PANTHER" id="PTHR30528:SF0">
    <property type="entry name" value="CYTOPLASMIC PROTEIN"/>
    <property type="match status" value="1"/>
</dbReference>
<organism evidence="1 2">
    <name type="scientific">Geochorda subterranea</name>
    <dbReference type="NCBI Taxonomy" id="3109564"/>
    <lineage>
        <taxon>Bacteria</taxon>
        <taxon>Bacillati</taxon>
        <taxon>Bacillota</taxon>
        <taxon>Limnochordia</taxon>
        <taxon>Limnochordales</taxon>
        <taxon>Geochordaceae</taxon>
        <taxon>Geochorda</taxon>
    </lineage>
</organism>
<dbReference type="RefSeq" id="WP_324668931.1">
    <property type="nucleotide sequence ID" value="NZ_CP141614.1"/>
</dbReference>
<name>A0ABZ1BPR8_9FIRM</name>